<dbReference type="PROSITE" id="PS51257">
    <property type="entry name" value="PROKAR_LIPOPROTEIN"/>
    <property type="match status" value="1"/>
</dbReference>
<feature type="signal peptide" evidence="6">
    <location>
        <begin position="1"/>
        <end position="20"/>
    </location>
</feature>
<keyword evidence="3 6" id="KW-0732">Signal</keyword>
<name>A0A2P8HLW2_CHINA</name>
<dbReference type="EMBL" id="PYAW01000002">
    <property type="protein sequence ID" value="PSL47205.1"/>
    <property type="molecule type" value="Genomic_DNA"/>
</dbReference>
<evidence type="ECO:0000256" key="2">
    <source>
        <dbReference type="ARBA" id="ARBA00006275"/>
    </source>
</evidence>
<evidence type="ECO:0000256" key="4">
    <source>
        <dbReference type="ARBA" id="ARBA00023136"/>
    </source>
</evidence>
<sequence length="483" mass="53533">MINKRLIYIAITAGCMMAGACTKFLDIVPKGKDTPHTLDQYNGLLNSVTLINYSDVTQYADGSSSIKGGTDMNVMMGDDMISDSLYLSQLGPSYINSYTWKDNIYQPDEDAIVWGAFYGQNYTYNLVANNVMQVTDGNIQKKKQLQAEARVGRALMHFMLLNYFAKPYDPATAATDPGVPLVTEANALASGFKRASVQEVYSYIVNELTAAIPDLPEVTPMRLRMGKSAGYYILGQVYLTMGKYDLALPVLQQSKAALANSAVPVHLYDYNQLMPTWTSPFMPSFGAFNMPLQFDNEENIYLKQVSLLNFIFSNAGMVSPATLAKFDPADLRLNFFYGADYFTGATKLPYQLHNSPFGVNYGPNLPGLYLMLAECKARTGDLAGATADLITLRSARMPVAKAGVSATTQDDLIRFVIDERLREFACTGQRWFDMRRLSTDPLFKNITYTHTLGSATFTMPKARLTMKIPPKILLLNPGMVDNP</sequence>
<evidence type="ECO:0000313" key="10">
    <source>
        <dbReference type="Proteomes" id="UP000240971"/>
    </source>
</evidence>
<proteinExistence type="inferred from homology"/>
<comment type="caution">
    <text evidence="9">The sequence shown here is derived from an EMBL/GenBank/DDBJ whole genome shotgun (WGS) entry which is preliminary data.</text>
</comment>
<dbReference type="GO" id="GO:0009279">
    <property type="term" value="C:cell outer membrane"/>
    <property type="evidence" value="ECO:0007669"/>
    <property type="project" value="UniProtKB-SubCell"/>
</dbReference>
<dbReference type="InterPro" id="IPR011990">
    <property type="entry name" value="TPR-like_helical_dom_sf"/>
</dbReference>
<feature type="chain" id="PRO_5015197682" evidence="6">
    <location>
        <begin position="21"/>
        <end position="483"/>
    </location>
</feature>
<dbReference type="Proteomes" id="UP000240971">
    <property type="component" value="Unassembled WGS sequence"/>
</dbReference>
<gene>
    <name evidence="9" type="ORF">CLV51_10250</name>
</gene>
<keyword evidence="5" id="KW-0998">Cell outer membrane</keyword>
<feature type="domain" description="RagB/SusD" evidence="7">
    <location>
        <begin position="368"/>
        <end position="459"/>
    </location>
</feature>
<protein>
    <submittedName>
        <fullName evidence="9">SusD-like starch-binding protein associating with outer membrane</fullName>
    </submittedName>
</protein>
<comment type="subcellular location">
    <subcellularLocation>
        <location evidence="1">Cell outer membrane</location>
    </subcellularLocation>
</comment>
<dbReference type="Gene3D" id="1.25.40.390">
    <property type="match status" value="1"/>
</dbReference>
<dbReference type="InterPro" id="IPR033985">
    <property type="entry name" value="SusD-like_N"/>
</dbReference>
<dbReference type="InterPro" id="IPR012944">
    <property type="entry name" value="SusD_RagB_dom"/>
</dbReference>
<evidence type="ECO:0000256" key="5">
    <source>
        <dbReference type="ARBA" id="ARBA00023237"/>
    </source>
</evidence>
<evidence type="ECO:0000256" key="1">
    <source>
        <dbReference type="ARBA" id="ARBA00004442"/>
    </source>
</evidence>
<evidence type="ECO:0000313" key="9">
    <source>
        <dbReference type="EMBL" id="PSL47205.1"/>
    </source>
</evidence>
<reference evidence="9 10" key="1">
    <citation type="submission" date="2018-03" db="EMBL/GenBank/DDBJ databases">
        <title>Genomic Encyclopedia of Archaeal and Bacterial Type Strains, Phase II (KMG-II): from individual species to whole genera.</title>
        <authorList>
            <person name="Goeker M."/>
        </authorList>
    </citation>
    <scope>NUCLEOTIDE SEQUENCE [LARGE SCALE GENOMIC DNA]</scope>
    <source>
        <strain evidence="9 10">DSM 24859</strain>
    </source>
</reference>
<comment type="similarity">
    <text evidence="2">Belongs to the SusD family.</text>
</comment>
<dbReference type="RefSeq" id="WP_106527680.1">
    <property type="nucleotide sequence ID" value="NZ_PYAW01000002.1"/>
</dbReference>
<organism evidence="9 10">
    <name type="scientific">Chitinophaga niastensis</name>
    <dbReference type="NCBI Taxonomy" id="536980"/>
    <lineage>
        <taxon>Bacteria</taxon>
        <taxon>Pseudomonadati</taxon>
        <taxon>Bacteroidota</taxon>
        <taxon>Chitinophagia</taxon>
        <taxon>Chitinophagales</taxon>
        <taxon>Chitinophagaceae</taxon>
        <taxon>Chitinophaga</taxon>
    </lineage>
</organism>
<dbReference type="AlphaFoldDB" id="A0A2P8HLW2"/>
<accession>A0A2P8HLW2</accession>
<dbReference type="OrthoDB" id="697229at2"/>
<dbReference type="SUPFAM" id="SSF48452">
    <property type="entry name" value="TPR-like"/>
    <property type="match status" value="1"/>
</dbReference>
<feature type="domain" description="SusD-like N-terminal" evidence="8">
    <location>
        <begin position="23"/>
        <end position="239"/>
    </location>
</feature>
<keyword evidence="10" id="KW-1185">Reference proteome</keyword>
<dbReference type="Pfam" id="PF07980">
    <property type="entry name" value="SusD_RagB"/>
    <property type="match status" value="1"/>
</dbReference>
<evidence type="ECO:0000259" key="8">
    <source>
        <dbReference type="Pfam" id="PF14322"/>
    </source>
</evidence>
<evidence type="ECO:0000256" key="3">
    <source>
        <dbReference type="ARBA" id="ARBA00022729"/>
    </source>
</evidence>
<evidence type="ECO:0000259" key="7">
    <source>
        <dbReference type="Pfam" id="PF07980"/>
    </source>
</evidence>
<dbReference type="Pfam" id="PF14322">
    <property type="entry name" value="SusD-like_3"/>
    <property type="match status" value="1"/>
</dbReference>
<evidence type="ECO:0000256" key="6">
    <source>
        <dbReference type="SAM" id="SignalP"/>
    </source>
</evidence>
<keyword evidence="4" id="KW-0472">Membrane</keyword>